<evidence type="ECO:0000256" key="6">
    <source>
        <dbReference type="ARBA" id="ARBA00034117"/>
    </source>
</evidence>
<sequence>MKVYEAKTLTSAMEERAKQYKDLKEQLEQLKKAFKSIVDNEEFKGKGAEAIKGFYQGHIDVVEAWHRLIDRNMAFFEGISGMTEDVDLAGDTVVQLPFLEENLERANKLSKDIVSEQQDALQKIFNDVSDLVSLNMFSRESFDTQIEKAEKERSETVQKVNKLDEDLKNEYAMSESEENYVYGLFASLMKATRQGNEISPLYFNANAYHNSEVYQLKGEAEKQTIDYLNYKKDQEEAREVQKQIEEMENRPWYEKAWDTVSTFTGEVTGYYDAKRAATGVDPVTGRKLSDAERVAAGAMAAAGFIPIVGWAGRALKGGSAIYKTVKGANAATHALDALKTSKSLSILNKTEMGIYGLVSANGFSEAITGKDMFGNELTDEQRKQSLINATTILGVGAAGYGVDRLLRNKVPAPTKAPYSNKYIKEKLAKAQESLKDIGRRIGDIQVPVKAQVLKMATNNGPGMPLPVLNVETRSVRDVLQRGSSGRIGGRGTERVITTVQYGEHYTRESRRKVLKPNIQYSSKEGYVYKTDDKGRIVSCEGKLNLGNAKRNNHAQRIVGREDRLPDDDGGHLIASIFKGSGNLDNLVPMNGNLNKGEWKKLENTWADALKQGDEVKVKVTPNYKGDSQRPVSFDIKYKIGDDEWEIRRFDNVPGGKLDE</sequence>
<dbReference type="RefSeq" id="WP_191161011.1">
    <property type="nucleotide sequence ID" value="NZ_JACXAI010000034.1"/>
</dbReference>
<dbReference type="AlphaFoldDB" id="A0A926NKA7"/>
<dbReference type="PANTHER" id="PTHR34976">
    <property type="entry name" value="RIBONUCLEASE YQCG-RELATED"/>
    <property type="match status" value="1"/>
</dbReference>
<comment type="subcellular location">
    <subcellularLocation>
        <location evidence="1">Cell membrane</location>
    </subcellularLocation>
    <subcellularLocation>
        <location evidence="2">Secreted</location>
    </subcellularLocation>
</comment>
<reference evidence="9" key="1">
    <citation type="submission" date="2020-09" db="EMBL/GenBank/DDBJ databases">
        <title>A novel bacterium of genus Bacillus, isolated from South China Sea.</title>
        <authorList>
            <person name="Huang H."/>
            <person name="Mo K."/>
            <person name="Hu Y."/>
        </authorList>
    </citation>
    <scope>NUCLEOTIDE SEQUENCE</scope>
    <source>
        <strain evidence="9">IB182487</strain>
    </source>
</reference>
<gene>
    <name evidence="9" type="ORF">IC621_20715</name>
</gene>
<keyword evidence="10" id="KW-1185">Reference proteome</keyword>
<feature type="coiled-coil region" evidence="7">
    <location>
        <begin position="139"/>
        <end position="166"/>
    </location>
</feature>
<keyword evidence="5" id="KW-0472">Membrane</keyword>
<evidence type="ECO:0000313" key="10">
    <source>
        <dbReference type="Proteomes" id="UP000626844"/>
    </source>
</evidence>
<keyword evidence="7" id="KW-0175">Coiled coil</keyword>
<evidence type="ECO:0000256" key="7">
    <source>
        <dbReference type="SAM" id="Coils"/>
    </source>
</evidence>
<keyword evidence="4" id="KW-0964">Secreted</keyword>
<comment type="similarity">
    <text evidence="6">In the N-terminal section; belongs to the LXG family.</text>
</comment>
<accession>A0A926NKA7</accession>
<dbReference type="InterPro" id="IPR006829">
    <property type="entry name" value="LXG_dom"/>
</dbReference>
<dbReference type="PANTHER" id="PTHR34976:SF2">
    <property type="entry name" value="TYPE VII SECRETION SYSTEM PROTEIN ESSD"/>
    <property type="match status" value="1"/>
</dbReference>
<dbReference type="Pfam" id="PF14449">
    <property type="entry name" value="PT-TG"/>
    <property type="match status" value="1"/>
</dbReference>
<evidence type="ECO:0000256" key="1">
    <source>
        <dbReference type="ARBA" id="ARBA00004236"/>
    </source>
</evidence>
<dbReference type="PROSITE" id="PS51756">
    <property type="entry name" value="LXG"/>
    <property type="match status" value="1"/>
</dbReference>
<dbReference type="InterPro" id="IPR044927">
    <property type="entry name" value="Endonuclea_NS_2"/>
</dbReference>
<dbReference type="EMBL" id="JACXAI010000034">
    <property type="protein sequence ID" value="MBD1382630.1"/>
    <property type="molecule type" value="Genomic_DNA"/>
</dbReference>
<feature type="domain" description="LXG" evidence="8">
    <location>
        <begin position="1"/>
        <end position="234"/>
    </location>
</feature>
<dbReference type="Proteomes" id="UP000626844">
    <property type="component" value="Unassembled WGS sequence"/>
</dbReference>
<organism evidence="9 10">
    <name type="scientific">Metabacillus arenae</name>
    <dbReference type="NCBI Taxonomy" id="2771434"/>
    <lineage>
        <taxon>Bacteria</taxon>
        <taxon>Bacillati</taxon>
        <taxon>Bacillota</taxon>
        <taxon>Bacilli</taxon>
        <taxon>Bacillales</taxon>
        <taxon>Bacillaceae</taxon>
        <taxon>Metabacillus</taxon>
    </lineage>
</organism>
<evidence type="ECO:0000256" key="2">
    <source>
        <dbReference type="ARBA" id="ARBA00004613"/>
    </source>
</evidence>
<evidence type="ECO:0000256" key="5">
    <source>
        <dbReference type="ARBA" id="ARBA00023136"/>
    </source>
</evidence>
<evidence type="ECO:0000256" key="3">
    <source>
        <dbReference type="ARBA" id="ARBA00022475"/>
    </source>
</evidence>
<proteinExistence type="inferred from homology"/>
<evidence type="ECO:0000256" key="4">
    <source>
        <dbReference type="ARBA" id="ARBA00022525"/>
    </source>
</evidence>
<evidence type="ECO:0000313" key="9">
    <source>
        <dbReference type="EMBL" id="MBD1382630.1"/>
    </source>
</evidence>
<dbReference type="GO" id="GO:0005576">
    <property type="term" value="C:extracellular region"/>
    <property type="evidence" value="ECO:0007669"/>
    <property type="project" value="UniProtKB-SubCell"/>
</dbReference>
<dbReference type="InterPro" id="IPR051768">
    <property type="entry name" value="Bact_secretion_toxin"/>
</dbReference>
<evidence type="ECO:0000259" key="8">
    <source>
        <dbReference type="PROSITE" id="PS51756"/>
    </source>
</evidence>
<dbReference type="Gene3D" id="3.40.570.10">
    <property type="entry name" value="Extracellular Endonuclease, subunit A"/>
    <property type="match status" value="1"/>
</dbReference>
<dbReference type="InterPro" id="IPR027797">
    <property type="entry name" value="PT-TG_dom"/>
</dbReference>
<feature type="coiled-coil region" evidence="7">
    <location>
        <begin position="6"/>
        <end position="40"/>
    </location>
</feature>
<protein>
    <submittedName>
        <fullName evidence="9">Ribonuclease YeeF family protein</fullName>
    </submittedName>
</protein>
<dbReference type="Pfam" id="PF04740">
    <property type="entry name" value="LXG"/>
    <property type="match status" value="1"/>
</dbReference>
<comment type="caution">
    <text evidence="9">The sequence shown here is derived from an EMBL/GenBank/DDBJ whole genome shotgun (WGS) entry which is preliminary data.</text>
</comment>
<dbReference type="Pfam" id="PF13930">
    <property type="entry name" value="Endonuclea_NS_2"/>
    <property type="match status" value="1"/>
</dbReference>
<keyword evidence="3" id="KW-1003">Cell membrane</keyword>
<dbReference type="GO" id="GO:0005886">
    <property type="term" value="C:plasma membrane"/>
    <property type="evidence" value="ECO:0007669"/>
    <property type="project" value="UniProtKB-SubCell"/>
</dbReference>
<dbReference type="InterPro" id="IPR044929">
    <property type="entry name" value="DNA/RNA_non-sp_Endonuclease_sf"/>
</dbReference>
<name>A0A926NKA7_9BACI</name>